<evidence type="ECO:0000256" key="3">
    <source>
        <dbReference type="ARBA" id="ARBA00022737"/>
    </source>
</evidence>
<dbReference type="InterPro" id="IPR013083">
    <property type="entry name" value="Znf_RING/FYVE/PHD"/>
</dbReference>
<dbReference type="EMBL" id="JAKJXP020000042">
    <property type="protein sequence ID" value="KAK7751983.1"/>
    <property type="molecule type" value="Genomic_DNA"/>
</dbReference>
<comment type="caution">
    <text evidence="9">The sequence shown here is derived from an EMBL/GenBank/DDBJ whole genome shotgun (WGS) entry which is preliminary data.</text>
</comment>
<dbReference type="Gene3D" id="3.30.40.10">
    <property type="entry name" value="Zinc/RING finger domain, C3HC4 (zinc finger)"/>
    <property type="match status" value="1"/>
</dbReference>
<dbReference type="InterPro" id="IPR044066">
    <property type="entry name" value="TRIAD_supradom"/>
</dbReference>
<dbReference type="GO" id="GO:0004842">
    <property type="term" value="F:ubiquitin-protein transferase activity"/>
    <property type="evidence" value="ECO:0007669"/>
    <property type="project" value="InterPro"/>
</dbReference>
<dbReference type="InterPro" id="IPR031127">
    <property type="entry name" value="E3_UB_ligase_RBR"/>
</dbReference>
<dbReference type="Proteomes" id="UP001320420">
    <property type="component" value="Unassembled WGS sequence"/>
</dbReference>
<dbReference type="GO" id="GO:0008270">
    <property type="term" value="F:zinc ion binding"/>
    <property type="evidence" value="ECO:0007669"/>
    <property type="project" value="UniProtKB-KW"/>
</dbReference>
<feature type="region of interest" description="Disordered" evidence="7">
    <location>
        <begin position="1"/>
        <end position="28"/>
    </location>
</feature>
<keyword evidence="5" id="KW-0833">Ubl conjugation pathway</keyword>
<gene>
    <name evidence="9" type="ORF">SLS62_005945</name>
</gene>
<dbReference type="GO" id="GO:0016567">
    <property type="term" value="P:protein ubiquitination"/>
    <property type="evidence" value="ECO:0007669"/>
    <property type="project" value="InterPro"/>
</dbReference>
<evidence type="ECO:0000256" key="4">
    <source>
        <dbReference type="ARBA" id="ARBA00022771"/>
    </source>
</evidence>
<keyword evidence="1" id="KW-0808">Transferase</keyword>
<evidence type="ECO:0000256" key="7">
    <source>
        <dbReference type="SAM" id="MobiDB-lite"/>
    </source>
</evidence>
<keyword evidence="4" id="KW-0863">Zinc-finger</keyword>
<keyword evidence="10" id="KW-1185">Reference proteome</keyword>
<name>A0AAN9YN27_9PEZI</name>
<keyword evidence="3" id="KW-0677">Repeat</keyword>
<reference evidence="9 10" key="1">
    <citation type="submission" date="2024-02" db="EMBL/GenBank/DDBJ databases">
        <title>De novo assembly and annotation of 12 fungi associated with fruit tree decline syndrome in Ontario, Canada.</title>
        <authorList>
            <person name="Sulman M."/>
            <person name="Ellouze W."/>
            <person name="Ilyukhin E."/>
        </authorList>
    </citation>
    <scope>NUCLEOTIDE SEQUENCE [LARGE SCALE GENOMIC DNA]</scope>
    <source>
        <strain evidence="9 10">M11/M66-122</strain>
    </source>
</reference>
<sequence>MVPFGGGQPEDGTTVPQLAQEDEGRKRQRLRWEAADDEDDHACNGLRREDIDVIMSLCDPGDVVHIHEQRTQTRGLVNRRKHGRGPLTSAEIESKKKVQDKCRDYFKAKRLQQLPQSKLNVDECAGCLRRFPTEDTVQGRCVHVYCFNCLAGMVRAAIRADPFHQVKCCGVIIYEDTLRKARVTEYERTVYRTKLSQHRMLKRDYYCFDCGAPVAFRKDYSRVVTCSECGKNTCKTCRGKSHCGFCDEATIERAQMPEHISYLLAEKKYWKECPNCSNLVQKNGGLKDMV</sequence>
<proteinExistence type="predicted"/>
<dbReference type="PANTHER" id="PTHR11685">
    <property type="entry name" value="RBR FAMILY RING FINGER AND IBR DOMAIN-CONTAINING"/>
    <property type="match status" value="1"/>
</dbReference>
<keyword evidence="2" id="KW-0479">Metal-binding</keyword>
<accession>A0AAN9YN27</accession>
<dbReference type="InterPro" id="IPR017907">
    <property type="entry name" value="Znf_RING_CS"/>
</dbReference>
<evidence type="ECO:0000256" key="1">
    <source>
        <dbReference type="ARBA" id="ARBA00022679"/>
    </source>
</evidence>
<evidence type="ECO:0000313" key="10">
    <source>
        <dbReference type="Proteomes" id="UP001320420"/>
    </source>
</evidence>
<evidence type="ECO:0000313" key="9">
    <source>
        <dbReference type="EMBL" id="KAK7751983.1"/>
    </source>
</evidence>
<dbReference type="PROSITE" id="PS00518">
    <property type="entry name" value="ZF_RING_1"/>
    <property type="match status" value="1"/>
</dbReference>
<dbReference type="SUPFAM" id="SSF57850">
    <property type="entry name" value="RING/U-box"/>
    <property type="match status" value="1"/>
</dbReference>
<dbReference type="AlphaFoldDB" id="A0AAN9YN27"/>
<evidence type="ECO:0000256" key="6">
    <source>
        <dbReference type="ARBA" id="ARBA00022833"/>
    </source>
</evidence>
<dbReference type="PROSITE" id="PS51873">
    <property type="entry name" value="TRIAD"/>
    <property type="match status" value="1"/>
</dbReference>
<organism evidence="9 10">
    <name type="scientific">Diatrype stigma</name>
    <dbReference type="NCBI Taxonomy" id="117547"/>
    <lineage>
        <taxon>Eukaryota</taxon>
        <taxon>Fungi</taxon>
        <taxon>Dikarya</taxon>
        <taxon>Ascomycota</taxon>
        <taxon>Pezizomycotina</taxon>
        <taxon>Sordariomycetes</taxon>
        <taxon>Xylariomycetidae</taxon>
        <taxon>Xylariales</taxon>
        <taxon>Diatrypaceae</taxon>
        <taxon>Diatrype</taxon>
    </lineage>
</organism>
<protein>
    <recommendedName>
        <fullName evidence="8">RING-type domain-containing protein</fullName>
    </recommendedName>
</protein>
<feature type="domain" description="RING-type" evidence="8">
    <location>
        <begin position="120"/>
        <end position="290"/>
    </location>
</feature>
<evidence type="ECO:0000256" key="5">
    <source>
        <dbReference type="ARBA" id="ARBA00022786"/>
    </source>
</evidence>
<evidence type="ECO:0000259" key="8">
    <source>
        <dbReference type="PROSITE" id="PS51873"/>
    </source>
</evidence>
<keyword evidence="6" id="KW-0862">Zinc</keyword>
<evidence type="ECO:0000256" key="2">
    <source>
        <dbReference type="ARBA" id="ARBA00022723"/>
    </source>
</evidence>